<dbReference type="AlphaFoldDB" id="A0A5S3PKA2"/>
<dbReference type="SUPFAM" id="SSF88659">
    <property type="entry name" value="Sigma3 and sigma4 domains of RNA polymerase sigma factors"/>
    <property type="match status" value="1"/>
</dbReference>
<dbReference type="GO" id="GO:0016987">
    <property type="term" value="F:sigma factor activity"/>
    <property type="evidence" value="ECO:0007669"/>
    <property type="project" value="UniProtKB-KW"/>
</dbReference>
<keyword evidence="8" id="KW-1185">Reference proteome</keyword>
<comment type="caution">
    <text evidence="7">The sequence shown here is derived from an EMBL/GenBank/DDBJ whole genome shotgun (WGS) entry which is preliminary data.</text>
</comment>
<feature type="domain" description="RNA polymerase sigma-70 region 2" evidence="5">
    <location>
        <begin position="13"/>
        <end position="76"/>
    </location>
</feature>
<gene>
    <name evidence="7" type="ORF">FDT80_04565</name>
</gene>
<keyword evidence="4" id="KW-0804">Transcription</keyword>
<dbReference type="GO" id="GO:0006352">
    <property type="term" value="P:DNA-templated transcription initiation"/>
    <property type="evidence" value="ECO:0007669"/>
    <property type="project" value="InterPro"/>
</dbReference>
<dbReference type="InterPro" id="IPR039425">
    <property type="entry name" value="RNA_pol_sigma-70-like"/>
</dbReference>
<reference evidence="7 8" key="1">
    <citation type="submission" date="2019-05" db="EMBL/GenBank/DDBJ databases">
        <title>Sulfitobacter sabulilitoris sp. nov., isolated from a marine sand.</title>
        <authorList>
            <person name="Yoon J.-H."/>
        </authorList>
    </citation>
    <scope>NUCLEOTIDE SEQUENCE [LARGE SCALE GENOMIC DNA]</scope>
    <source>
        <strain evidence="7 8">HSMS-29</strain>
    </source>
</reference>
<evidence type="ECO:0000256" key="4">
    <source>
        <dbReference type="ARBA" id="ARBA00023163"/>
    </source>
</evidence>
<keyword evidence="2" id="KW-0805">Transcription regulation</keyword>
<dbReference type="GO" id="GO:0003677">
    <property type="term" value="F:DNA binding"/>
    <property type="evidence" value="ECO:0007669"/>
    <property type="project" value="InterPro"/>
</dbReference>
<proteinExistence type="inferred from homology"/>
<dbReference type="OrthoDB" id="7872444at2"/>
<dbReference type="InterPro" id="IPR036388">
    <property type="entry name" value="WH-like_DNA-bd_sf"/>
</dbReference>
<name>A0A5S3PKA2_9RHOB</name>
<evidence type="ECO:0000313" key="8">
    <source>
        <dbReference type="Proteomes" id="UP000309550"/>
    </source>
</evidence>
<evidence type="ECO:0000259" key="5">
    <source>
        <dbReference type="Pfam" id="PF04542"/>
    </source>
</evidence>
<dbReference type="Pfam" id="PF04542">
    <property type="entry name" value="Sigma70_r2"/>
    <property type="match status" value="1"/>
</dbReference>
<dbReference type="Pfam" id="PF08281">
    <property type="entry name" value="Sigma70_r4_2"/>
    <property type="match status" value="1"/>
</dbReference>
<dbReference type="InterPro" id="IPR014284">
    <property type="entry name" value="RNA_pol_sigma-70_dom"/>
</dbReference>
<dbReference type="SUPFAM" id="SSF88946">
    <property type="entry name" value="Sigma2 domain of RNA polymerase sigma factors"/>
    <property type="match status" value="1"/>
</dbReference>
<dbReference type="InterPro" id="IPR013325">
    <property type="entry name" value="RNA_pol_sigma_r2"/>
</dbReference>
<dbReference type="Proteomes" id="UP000309550">
    <property type="component" value="Unassembled WGS sequence"/>
</dbReference>
<dbReference type="Gene3D" id="1.10.1740.10">
    <property type="match status" value="1"/>
</dbReference>
<dbReference type="PANTHER" id="PTHR43133">
    <property type="entry name" value="RNA POLYMERASE ECF-TYPE SIGMA FACTO"/>
    <property type="match status" value="1"/>
</dbReference>
<evidence type="ECO:0000256" key="2">
    <source>
        <dbReference type="ARBA" id="ARBA00023015"/>
    </source>
</evidence>
<evidence type="ECO:0000259" key="6">
    <source>
        <dbReference type="Pfam" id="PF08281"/>
    </source>
</evidence>
<organism evidence="7 8">
    <name type="scientific">Sulfitobacter sabulilitoris</name>
    <dbReference type="NCBI Taxonomy" id="2562655"/>
    <lineage>
        <taxon>Bacteria</taxon>
        <taxon>Pseudomonadati</taxon>
        <taxon>Pseudomonadota</taxon>
        <taxon>Alphaproteobacteria</taxon>
        <taxon>Rhodobacterales</taxon>
        <taxon>Roseobacteraceae</taxon>
        <taxon>Sulfitobacter</taxon>
    </lineage>
</organism>
<evidence type="ECO:0000256" key="1">
    <source>
        <dbReference type="ARBA" id="ARBA00010641"/>
    </source>
</evidence>
<sequence>MHLCPDIPDPLLRLIPRIRARAARLTSSSADADDLAQDALIKLWQITRRGQRIEALDRYAMTVLHNLARQRWRQARQMEELGEDDATCAPDAPVRMACADLAAAIDRLPRDQARLMHCVAAGETSPAALARATGVPPGTVMSRLSRARTALRADLGLGRGAPVSDLF</sequence>
<protein>
    <submittedName>
        <fullName evidence="7">Sigma-70 family RNA polymerase sigma factor</fullName>
    </submittedName>
</protein>
<dbReference type="NCBIfam" id="TIGR02937">
    <property type="entry name" value="sigma70-ECF"/>
    <property type="match status" value="1"/>
</dbReference>
<dbReference type="InterPro" id="IPR007627">
    <property type="entry name" value="RNA_pol_sigma70_r2"/>
</dbReference>
<dbReference type="InterPro" id="IPR013324">
    <property type="entry name" value="RNA_pol_sigma_r3/r4-like"/>
</dbReference>
<dbReference type="RefSeq" id="WP_138661030.1">
    <property type="nucleotide sequence ID" value="NZ_VANS01000001.1"/>
</dbReference>
<evidence type="ECO:0000256" key="3">
    <source>
        <dbReference type="ARBA" id="ARBA00023082"/>
    </source>
</evidence>
<accession>A0A5S3PKA2</accession>
<dbReference type="PANTHER" id="PTHR43133:SF25">
    <property type="entry name" value="RNA POLYMERASE SIGMA FACTOR RFAY-RELATED"/>
    <property type="match status" value="1"/>
</dbReference>
<dbReference type="InterPro" id="IPR013249">
    <property type="entry name" value="RNA_pol_sigma70_r4_t2"/>
</dbReference>
<evidence type="ECO:0000313" key="7">
    <source>
        <dbReference type="EMBL" id="TMM54858.1"/>
    </source>
</evidence>
<comment type="similarity">
    <text evidence="1">Belongs to the sigma-70 factor family. ECF subfamily.</text>
</comment>
<dbReference type="EMBL" id="VANS01000001">
    <property type="protein sequence ID" value="TMM54858.1"/>
    <property type="molecule type" value="Genomic_DNA"/>
</dbReference>
<keyword evidence="3" id="KW-0731">Sigma factor</keyword>
<feature type="domain" description="RNA polymerase sigma factor 70 region 4 type 2" evidence="6">
    <location>
        <begin position="100"/>
        <end position="151"/>
    </location>
</feature>
<dbReference type="Gene3D" id="1.10.10.10">
    <property type="entry name" value="Winged helix-like DNA-binding domain superfamily/Winged helix DNA-binding domain"/>
    <property type="match status" value="1"/>
</dbReference>